<proteinExistence type="predicted"/>
<protein>
    <submittedName>
        <fullName evidence="1">Uncharacterized protein</fullName>
    </submittedName>
</protein>
<dbReference type="EMBL" id="QGGO01000008">
    <property type="protein sequence ID" value="PWK27202.1"/>
    <property type="molecule type" value="Genomic_DNA"/>
</dbReference>
<comment type="caution">
    <text evidence="1">The sequence shown here is derived from an EMBL/GenBank/DDBJ whole genome shotgun (WGS) entry which is preliminary data.</text>
</comment>
<dbReference type="Proteomes" id="UP000245489">
    <property type="component" value="Unassembled WGS sequence"/>
</dbReference>
<name>A0A316EAP4_9BACT</name>
<dbReference type="AlphaFoldDB" id="A0A316EAP4"/>
<keyword evidence="2" id="KW-1185">Reference proteome</keyword>
<organism evidence="1 2">
    <name type="scientific">Arcicella aurantiaca</name>
    <dbReference type="NCBI Taxonomy" id="591202"/>
    <lineage>
        <taxon>Bacteria</taxon>
        <taxon>Pseudomonadati</taxon>
        <taxon>Bacteroidota</taxon>
        <taxon>Cytophagia</taxon>
        <taxon>Cytophagales</taxon>
        <taxon>Flectobacillaceae</taxon>
        <taxon>Arcicella</taxon>
    </lineage>
</organism>
<gene>
    <name evidence="1" type="ORF">LV89_02017</name>
</gene>
<evidence type="ECO:0000313" key="2">
    <source>
        <dbReference type="Proteomes" id="UP000245489"/>
    </source>
</evidence>
<reference evidence="1 2" key="1">
    <citation type="submission" date="2018-05" db="EMBL/GenBank/DDBJ databases">
        <title>Genomic Encyclopedia of Archaeal and Bacterial Type Strains, Phase II (KMG-II): from individual species to whole genera.</title>
        <authorList>
            <person name="Goeker M."/>
        </authorList>
    </citation>
    <scope>NUCLEOTIDE SEQUENCE [LARGE SCALE GENOMIC DNA]</scope>
    <source>
        <strain evidence="1 2">DSM 22214</strain>
    </source>
</reference>
<evidence type="ECO:0000313" key="1">
    <source>
        <dbReference type="EMBL" id="PWK27202.1"/>
    </source>
</evidence>
<dbReference type="RefSeq" id="WP_109742764.1">
    <property type="nucleotide sequence ID" value="NZ_QGGO01000008.1"/>
</dbReference>
<accession>A0A316EAP4</accession>
<sequence length="124" mass="13557">MTIIDTQINTYVANMVKCLPHLLGLSKRAAYIELRVYAVGIIRLIDFHLGRDNSGIKIPIEPIIEPKNNGSLSSQNHEITAQSHIIGSCVVCGASLKGKRKGAVFCSKECNNSNRKNHAITSNI</sequence>